<organism evidence="1 2">
    <name type="scientific">Paxillus involutus ATCC 200175</name>
    <dbReference type="NCBI Taxonomy" id="664439"/>
    <lineage>
        <taxon>Eukaryota</taxon>
        <taxon>Fungi</taxon>
        <taxon>Dikarya</taxon>
        <taxon>Basidiomycota</taxon>
        <taxon>Agaricomycotina</taxon>
        <taxon>Agaricomycetes</taxon>
        <taxon>Agaricomycetidae</taxon>
        <taxon>Boletales</taxon>
        <taxon>Paxilineae</taxon>
        <taxon>Paxillaceae</taxon>
        <taxon>Paxillus</taxon>
    </lineage>
</organism>
<dbReference type="HOGENOM" id="CLU_2264554_0_0_1"/>
<keyword evidence="2" id="KW-1185">Reference proteome</keyword>
<reference evidence="2" key="2">
    <citation type="submission" date="2015-01" db="EMBL/GenBank/DDBJ databases">
        <title>Evolutionary Origins and Diversification of the Mycorrhizal Mutualists.</title>
        <authorList>
            <consortium name="DOE Joint Genome Institute"/>
            <consortium name="Mycorrhizal Genomics Consortium"/>
            <person name="Kohler A."/>
            <person name="Kuo A."/>
            <person name="Nagy L.G."/>
            <person name="Floudas D."/>
            <person name="Copeland A."/>
            <person name="Barry K.W."/>
            <person name="Cichocki N."/>
            <person name="Veneault-Fourrey C."/>
            <person name="LaButti K."/>
            <person name="Lindquist E.A."/>
            <person name="Lipzen A."/>
            <person name="Lundell T."/>
            <person name="Morin E."/>
            <person name="Murat C."/>
            <person name="Riley R."/>
            <person name="Ohm R."/>
            <person name="Sun H."/>
            <person name="Tunlid A."/>
            <person name="Henrissat B."/>
            <person name="Grigoriev I.V."/>
            <person name="Hibbett D.S."/>
            <person name="Martin F."/>
        </authorList>
    </citation>
    <scope>NUCLEOTIDE SEQUENCE [LARGE SCALE GENOMIC DNA]</scope>
    <source>
        <strain evidence="2">ATCC 200175</strain>
    </source>
</reference>
<evidence type="ECO:0000313" key="2">
    <source>
        <dbReference type="Proteomes" id="UP000053647"/>
    </source>
</evidence>
<gene>
    <name evidence="1" type="ORF">PAXINDRAFT_21813</name>
</gene>
<dbReference type="AlphaFoldDB" id="A0A0C9SSU5"/>
<reference evidence="1 2" key="1">
    <citation type="submission" date="2014-06" db="EMBL/GenBank/DDBJ databases">
        <authorList>
            <consortium name="DOE Joint Genome Institute"/>
            <person name="Kuo A."/>
            <person name="Kohler A."/>
            <person name="Nagy L.G."/>
            <person name="Floudas D."/>
            <person name="Copeland A."/>
            <person name="Barry K.W."/>
            <person name="Cichocki N."/>
            <person name="Veneault-Fourrey C."/>
            <person name="LaButti K."/>
            <person name="Lindquist E.A."/>
            <person name="Lipzen A."/>
            <person name="Lundell T."/>
            <person name="Morin E."/>
            <person name="Murat C."/>
            <person name="Sun H."/>
            <person name="Tunlid A."/>
            <person name="Henrissat B."/>
            <person name="Grigoriev I.V."/>
            <person name="Hibbett D.S."/>
            <person name="Martin F."/>
            <person name="Nordberg H.P."/>
            <person name="Cantor M.N."/>
            <person name="Hua S.X."/>
        </authorList>
    </citation>
    <scope>NUCLEOTIDE SEQUENCE [LARGE SCALE GENOMIC DNA]</scope>
    <source>
        <strain evidence="1 2">ATCC 200175</strain>
    </source>
</reference>
<dbReference type="EMBL" id="KN821421">
    <property type="protein sequence ID" value="KIJ04900.1"/>
    <property type="molecule type" value="Genomic_DNA"/>
</dbReference>
<proteinExistence type="predicted"/>
<sequence>MFTHLPLPQGLRRLRASDPLHLTPLAYSPVLPPARLTPLIHASLALLDPSPDEVSNDALRPPLRLFSGGRFRHLVALEGVFGFEVLPALVEGHCELALDGWRQ</sequence>
<accession>A0A0C9SSU5</accession>
<evidence type="ECO:0000313" key="1">
    <source>
        <dbReference type="EMBL" id="KIJ04900.1"/>
    </source>
</evidence>
<protein>
    <submittedName>
        <fullName evidence="1">Uncharacterized protein</fullName>
    </submittedName>
</protein>
<name>A0A0C9SSU5_PAXIN</name>
<dbReference type="Proteomes" id="UP000053647">
    <property type="component" value="Unassembled WGS sequence"/>
</dbReference>